<dbReference type="GO" id="GO:1990961">
    <property type="term" value="P:xenobiotic detoxification by transmembrane export across the plasma membrane"/>
    <property type="evidence" value="ECO:0007669"/>
    <property type="project" value="InterPro"/>
</dbReference>
<reference evidence="10 11" key="1">
    <citation type="submission" date="2019-07" db="EMBL/GenBank/DDBJ databases">
        <title>Whole genome shotgun sequence of Empedobacter brevis NBRC 14943.</title>
        <authorList>
            <person name="Hosoyama A."/>
            <person name="Uohara A."/>
            <person name="Ohji S."/>
            <person name="Ichikawa N."/>
        </authorList>
    </citation>
    <scope>NUCLEOTIDE SEQUENCE [LARGE SCALE GENOMIC DNA]</scope>
    <source>
        <strain evidence="10 11">NBRC 14943</strain>
    </source>
</reference>
<dbReference type="OrthoDB" id="9783823at2"/>
<keyword evidence="3" id="KW-0813">Transport</keyword>
<keyword evidence="6 8" id="KW-1133">Transmembrane helix</keyword>
<evidence type="ECO:0000256" key="8">
    <source>
        <dbReference type="SAM" id="Phobius"/>
    </source>
</evidence>
<organism evidence="10 11">
    <name type="scientific">Empedobacter brevis NBRC 14943 = ATCC 43319</name>
    <dbReference type="NCBI Taxonomy" id="1218108"/>
    <lineage>
        <taxon>Bacteria</taxon>
        <taxon>Pseudomonadati</taxon>
        <taxon>Bacteroidota</taxon>
        <taxon>Flavobacteriia</taxon>
        <taxon>Flavobacteriales</taxon>
        <taxon>Weeksellaceae</taxon>
        <taxon>Empedobacter</taxon>
    </lineage>
</organism>
<proteinExistence type="inferred from homology"/>
<evidence type="ECO:0000256" key="1">
    <source>
        <dbReference type="ARBA" id="ARBA00004651"/>
    </source>
</evidence>
<dbReference type="Gene3D" id="1.20.1720.10">
    <property type="entry name" value="Multidrug resistance protein D"/>
    <property type="match status" value="1"/>
</dbReference>
<evidence type="ECO:0000256" key="4">
    <source>
        <dbReference type="ARBA" id="ARBA00022475"/>
    </source>
</evidence>
<comment type="caution">
    <text evidence="10">The sequence shown here is derived from an EMBL/GenBank/DDBJ whole genome shotgun (WGS) entry which is preliminary data.</text>
</comment>
<feature type="transmembrane region" description="Helical" evidence="8">
    <location>
        <begin position="48"/>
        <end position="69"/>
    </location>
</feature>
<gene>
    <name evidence="10" type="ORF">EB1_14750</name>
</gene>
<keyword evidence="7 8" id="KW-0472">Membrane</keyword>
<evidence type="ECO:0000256" key="3">
    <source>
        <dbReference type="ARBA" id="ARBA00022448"/>
    </source>
</evidence>
<dbReference type="PANTHER" id="PTHR23502:SF137">
    <property type="entry name" value="MAJOR FACILITATOR SUPERFAMILY (MFS) TRANSPORTER-RELATED"/>
    <property type="match status" value="1"/>
</dbReference>
<evidence type="ECO:0000256" key="7">
    <source>
        <dbReference type="ARBA" id="ARBA00023136"/>
    </source>
</evidence>
<keyword evidence="5 8" id="KW-0812">Transmembrane</keyword>
<dbReference type="InterPro" id="IPR036259">
    <property type="entry name" value="MFS_trans_sf"/>
</dbReference>
<evidence type="ECO:0000313" key="11">
    <source>
        <dbReference type="Proteomes" id="UP000321245"/>
    </source>
</evidence>
<feature type="transmembrane region" description="Helical" evidence="8">
    <location>
        <begin position="76"/>
        <end position="93"/>
    </location>
</feature>
<keyword evidence="4" id="KW-1003">Cell membrane</keyword>
<feature type="transmembrane region" description="Helical" evidence="8">
    <location>
        <begin position="209"/>
        <end position="228"/>
    </location>
</feature>
<evidence type="ECO:0000313" key="10">
    <source>
        <dbReference type="EMBL" id="GEM51685.1"/>
    </source>
</evidence>
<protein>
    <submittedName>
        <fullName evidence="10">Bcr/CflA family drug resistance efflux transporter</fullName>
    </submittedName>
</protein>
<feature type="transmembrane region" description="Helical" evidence="8">
    <location>
        <begin position="304"/>
        <end position="324"/>
    </location>
</feature>
<feature type="transmembrane region" description="Helical" evidence="8">
    <location>
        <begin position="281"/>
        <end position="298"/>
    </location>
</feature>
<dbReference type="Pfam" id="PF07690">
    <property type="entry name" value="MFS_1"/>
    <property type="match status" value="1"/>
</dbReference>
<dbReference type="AlphaFoldDB" id="A0A511NFU9"/>
<evidence type="ECO:0000256" key="2">
    <source>
        <dbReference type="ARBA" id="ARBA00006236"/>
    </source>
</evidence>
<dbReference type="EMBL" id="BJXC01000008">
    <property type="protein sequence ID" value="GEM51685.1"/>
    <property type="molecule type" value="Genomic_DNA"/>
</dbReference>
<feature type="domain" description="Major facilitator superfamily (MFS) profile" evidence="9">
    <location>
        <begin position="1"/>
        <end position="389"/>
    </location>
</feature>
<dbReference type="STRING" id="1218108.GCA_000382425_02788"/>
<keyword evidence="11" id="KW-1185">Reference proteome</keyword>
<evidence type="ECO:0000259" key="9">
    <source>
        <dbReference type="PROSITE" id="PS50850"/>
    </source>
</evidence>
<dbReference type="RefSeq" id="WP_019976264.1">
    <property type="nucleotide sequence ID" value="NZ_BJXC01000008.1"/>
</dbReference>
<accession>A0A511NFU9</accession>
<dbReference type="GeneID" id="84651709"/>
<dbReference type="NCBIfam" id="TIGR00710">
    <property type="entry name" value="efflux_Bcr_CflA"/>
    <property type="match status" value="1"/>
</dbReference>
<evidence type="ECO:0000256" key="5">
    <source>
        <dbReference type="ARBA" id="ARBA00022692"/>
    </source>
</evidence>
<sequence>MNNQNKSFLWLIIFLIGFPQISETIYTPSLADLAKTFHVSGNQIQQTLGIYFIGFAIGVFCWGIISDFIGRKSSMLCGILLYILGSYLCLISKSLEFLLFSRFIQAFGAAAGSNVSQTILRDVCTDKERMVIFSKISAVLAFSPAIGPLLGSVVAEIWNVSMVFKLLLLIGVLAFLWSSISLKETLNRDIKITDSYKSIVISICKDRYFWLYGTLIGTINGVIFSYYGEAPFIFIEDYHFSIIEYGCIGFIVAAACFSGANYCRKKIGLIDAKQILNKGNLFFFTGIAGLFILNFLPLKEKVNVSFLLAGIFLMMFGLSVILPICLSNALNNHKAYLGIAGALLGLFYYCIVGGLTIIMSMLHGTSAIAFPLFLFFCFLMNAFVISRLK</sequence>
<dbReference type="PANTHER" id="PTHR23502">
    <property type="entry name" value="MAJOR FACILITATOR SUPERFAMILY"/>
    <property type="match status" value="1"/>
</dbReference>
<feature type="transmembrane region" description="Helical" evidence="8">
    <location>
        <begin position="368"/>
        <end position="388"/>
    </location>
</feature>
<dbReference type="Proteomes" id="UP000321245">
    <property type="component" value="Unassembled WGS sequence"/>
</dbReference>
<dbReference type="PROSITE" id="PS50850">
    <property type="entry name" value="MFS"/>
    <property type="match status" value="1"/>
</dbReference>
<dbReference type="InterPro" id="IPR011701">
    <property type="entry name" value="MFS"/>
</dbReference>
<feature type="transmembrane region" description="Helical" evidence="8">
    <location>
        <begin position="240"/>
        <end position="260"/>
    </location>
</feature>
<feature type="transmembrane region" description="Helical" evidence="8">
    <location>
        <begin position="157"/>
        <end position="178"/>
    </location>
</feature>
<name>A0A511NFU9_9FLAO</name>
<dbReference type="SUPFAM" id="SSF103473">
    <property type="entry name" value="MFS general substrate transporter"/>
    <property type="match status" value="1"/>
</dbReference>
<dbReference type="GO" id="GO:0005886">
    <property type="term" value="C:plasma membrane"/>
    <property type="evidence" value="ECO:0007669"/>
    <property type="project" value="UniProtKB-SubCell"/>
</dbReference>
<dbReference type="InterPro" id="IPR004812">
    <property type="entry name" value="Efflux_drug-R_Bcr/CmlA"/>
</dbReference>
<evidence type="ECO:0000256" key="6">
    <source>
        <dbReference type="ARBA" id="ARBA00022989"/>
    </source>
</evidence>
<comment type="similarity">
    <text evidence="2">Belongs to the major facilitator superfamily. Bcr/CmlA family.</text>
</comment>
<feature type="transmembrane region" description="Helical" evidence="8">
    <location>
        <begin position="336"/>
        <end position="362"/>
    </location>
</feature>
<dbReference type="PRINTS" id="PR01036">
    <property type="entry name" value="TCRTETB"/>
</dbReference>
<dbReference type="InterPro" id="IPR020846">
    <property type="entry name" value="MFS_dom"/>
</dbReference>
<dbReference type="CDD" id="cd17320">
    <property type="entry name" value="MFS_MdfA_MDR_like"/>
    <property type="match status" value="1"/>
</dbReference>
<comment type="subcellular location">
    <subcellularLocation>
        <location evidence="1">Cell membrane</location>
        <topology evidence="1">Multi-pass membrane protein</topology>
    </subcellularLocation>
</comment>
<dbReference type="GO" id="GO:0042910">
    <property type="term" value="F:xenobiotic transmembrane transporter activity"/>
    <property type="evidence" value="ECO:0007669"/>
    <property type="project" value="InterPro"/>
</dbReference>